<dbReference type="PANTHER" id="PTHR30069:SF46">
    <property type="entry name" value="OAR PROTEIN"/>
    <property type="match status" value="1"/>
</dbReference>
<evidence type="ECO:0000256" key="1">
    <source>
        <dbReference type="ARBA" id="ARBA00004571"/>
    </source>
</evidence>
<dbReference type="Gene3D" id="2.170.130.10">
    <property type="entry name" value="TonB-dependent receptor, plug domain"/>
    <property type="match status" value="1"/>
</dbReference>
<dbReference type="Gene3D" id="2.40.170.20">
    <property type="entry name" value="TonB-dependent receptor, beta-barrel domain"/>
    <property type="match status" value="1"/>
</dbReference>
<evidence type="ECO:0000256" key="9">
    <source>
        <dbReference type="SAM" id="SignalP"/>
    </source>
</evidence>
<dbReference type="SUPFAM" id="SSF56935">
    <property type="entry name" value="Porins"/>
    <property type="match status" value="1"/>
</dbReference>
<dbReference type="eggNOG" id="COG4771">
    <property type="taxonomic scope" value="Bacteria"/>
</dbReference>
<feature type="domain" description="TonB-dependent transporter Oar-like beta-barrel" evidence="10">
    <location>
        <begin position="338"/>
        <end position="596"/>
    </location>
</feature>
<comment type="caution">
    <text evidence="11">The sequence shown here is derived from an EMBL/GenBank/DDBJ whole genome shotgun (WGS) entry which is preliminary data.</text>
</comment>
<dbReference type="GO" id="GO:0030246">
    <property type="term" value="F:carbohydrate binding"/>
    <property type="evidence" value="ECO:0007669"/>
    <property type="project" value="InterPro"/>
</dbReference>
<protein>
    <recommendedName>
        <fullName evidence="10">TonB-dependent transporter Oar-like beta-barrel domain-containing protein</fullName>
    </recommendedName>
</protein>
<dbReference type="InterPro" id="IPR037066">
    <property type="entry name" value="Plug_dom_sf"/>
</dbReference>
<dbReference type="HOGENOM" id="CLU_006298_3_0_4"/>
<evidence type="ECO:0000256" key="2">
    <source>
        <dbReference type="ARBA" id="ARBA00009810"/>
    </source>
</evidence>
<keyword evidence="6" id="KW-0472">Membrane</keyword>
<evidence type="ECO:0000256" key="4">
    <source>
        <dbReference type="ARBA" id="ARBA00022452"/>
    </source>
</evidence>
<dbReference type="SUPFAM" id="SSF49452">
    <property type="entry name" value="Starch-binding domain-like"/>
    <property type="match status" value="1"/>
</dbReference>
<dbReference type="PATRIC" id="fig|883126.3.peg.3511"/>
<feature type="chain" id="PRO_5003926132" description="TonB-dependent transporter Oar-like beta-barrel domain-containing protein" evidence="9">
    <location>
        <begin position="31"/>
        <end position="1012"/>
    </location>
</feature>
<keyword evidence="7" id="KW-0675">Receptor</keyword>
<keyword evidence="8" id="KW-0998">Cell outer membrane</keyword>
<dbReference type="InterPro" id="IPR039426">
    <property type="entry name" value="TonB-dep_rcpt-like"/>
</dbReference>
<evidence type="ECO:0000259" key="10">
    <source>
        <dbReference type="Pfam" id="PF25183"/>
    </source>
</evidence>
<comment type="similarity">
    <text evidence="2">Belongs to the TonB-dependent receptor family.</text>
</comment>
<dbReference type="Pfam" id="PF25183">
    <property type="entry name" value="OMP_b-brl_4"/>
    <property type="match status" value="2"/>
</dbReference>
<evidence type="ECO:0000256" key="7">
    <source>
        <dbReference type="ARBA" id="ARBA00023170"/>
    </source>
</evidence>
<dbReference type="AlphaFoldDB" id="K9DBM6"/>
<dbReference type="GO" id="GO:0044718">
    <property type="term" value="P:siderophore transmembrane transport"/>
    <property type="evidence" value="ECO:0007669"/>
    <property type="project" value="TreeGrafter"/>
</dbReference>
<feature type="signal peptide" evidence="9">
    <location>
        <begin position="1"/>
        <end position="30"/>
    </location>
</feature>
<dbReference type="Proteomes" id="UP000009874">
    <property type="component" value="Unassembled WGS sequence"/>
</dbReference>
<dbReference type="EMBL" id="AGZI01000041">
    <property type="protein sequence ID" value="EKU81643.1"/>
    <property type="molecule type" value="Genomic_DNA"/>
</dbReference>
<dbReference type="GO" id="GO:0015344">
    <property type="term" value="F:siderophore uptake transmembrane transporter activity"/>
    <property type="evidence" value="ECO:0007669"/>
    <property type="project" value="TreeGrafter"/>
</dbReference>
<keyword evidence="3" id="KW-0813">Transport</keyword>
<dbReference type="InterPro" id="IPR057601">
    <property type="entry name" value="Oar-like_b-barrel"/>
</dbReference>
<gene>
    <name evidence="11" type="ORF">HMPREF9710_03483</name>
</gene>
<keyword evidence="4" id="KW-1134">Transmembrane beta strand</keyword>
<evidence type="ECO:0000313" key="12">
    <source>
        <dbReference type="Proteomes" id="UP000009874"/>
    </source>
</evidence>
<dbReference type="RefSeq" id="WP_005668501.1">
    <property type="nucleotide sequence ID" value="NZ_JH992924.1"/>
</dbReference>
<proteinExistence type="inferred from homology"/>
<organism evidence="11 12">
    <name type="scientific">Massilia timonae CCUG 45783</name>
    <dbReference type="NCBI Taxonomy" id="883126"/>
    <lineage>
        <taxon>Bacteria</taxon>
        <taxon>Pseudomonadati</taxon>
        <taxon>Pseudomonadota</taxon>
        <taxon>Betaproteobacteria</taxon>
        <taxon>Burkholderiales</taxon>
        <taxon>Oxalobacteraceae</taxon>
        <taxon>Telluria group</taxon>
        <taxon>Massilia</taxon>
    </lineage>
</organism>
<accession>K9DBM6</accession>
<evidence type="ECO:0000256" key="6">
    <source>
        <dbReference type="ARBA" id="ARBA00023136"/>
    </source>
</evidence>
<dbReference type="OrthoDB" id="9768147at2"/>
<keyword evidence="5" id="KW-0812">Transmembrane</keyword>
<reference evidence="11 12" key="1">
    <citation type="submission" date="2012-09" db="EMBL/GenBank/DDBJ databases">
        <title>The Genome Sequence of Massilia timonae CCUG 45783.</title>
        <authorList>
            <consortium name="The Broad Institute Genome Sequencing Platform"/>
            <person name="Earl A."/>
            <person name="Ward D."/>
            <person name="Feldgarden M."/>
            <person name="Gevers D."/>
            <person name="Huys G."/>
            <person name="Walker B."/>
            <person name="Young S.K."/>
            <person name="Zeng Q."/>
            <person name="Gargeya S."/>
            <person name="Fitzgerald M."/>
            <person name="Haas B."/>
            <person name="Abouelleil A."/>
            <person name="Alvarado L."/>
            <person name="Arachchi H.M."/>
            <person name="Berlin A.M."/>
            <person name="Chapman S.B."/>
            <person name="Goldberg J."/>
            <person name="Griggs A."/>
            <person name="Gujja S."/>
            <person name="Hansen M."/>
            <person name="Howarth C."/>
            <person name="Imamovic A."/>
            <person name="Larimer J."/>
            <person name="McCowen C."/>
            <person name="Montmayeur A."/>
            <person name="Murphy C."/>
            <person name="Neiman D."/>
            <person name="Pearson M."/>
            <person name="Priest M."/>
            <person name="Roberts A."/>
            <person name="Saif S."/>
            <person name="Shea T."/>
            <person name="Sisk P."/>
            <person name="Sykes S."/>
            <person name="Wortman J."/>
            <person name="Nusbaum C."/>
            <person name="Birren B."/>
        </authorList>
    </citation>
    <scope>NUCLEOTIDE SEQUENCE [LARGE SCALE GENOMIC DNA]</scope>
    <source>
        <strain evidence="11 12">CCUG 45783</strain>
    </source>
</reference>
<dbReference type="PANTHER" id="PTHR30069">
    <property type="entry name" value="TONB-DEPENDENT OUTER MEMBRANE RECEPTOR"/>
    <property type="match status" value="1"/>
</dbReference>
<dbReference type="GO" id="GO:0009279">
    <property type="term" value="C:cell outer membrane"/>
    <property type="evidence" value="ECO:0007669"/>
    <property type="project" value="UniProtKB-SubCell"/>
</dbReference>
<dbReference type="InterPro" id="IPR013784">
    <property type="entry name" value="Carb-bd-like_fold"/>
</dbReference>
<evidence type="ECO:0000256" key="3">
    <source>
        <dbReference type="ARBA" id="ARBA00022448"/>
    </source>
</evidence>
<sequence>MFKKTVLVHALTLAFGGAVLAIGTMAPAMAQSNATSVVYGTVAPGADVRVVLENPATGLRRTVTPDAQGRFQATALPTGSYTVTQYRGDAVVGTTRVETSIGQNAEAVFAEAGVQTVEVTGQRRNIDVTSTSSGATFSARQLAALPVTRDIQGIIQLAPNTTRVDSRFAGGASFGGGAASENSYYINGFPVTNPLTGLGASQLPFGAIAEAQVLVGGFGAEFGRSIGGVVNVITKSGTNTWEAGAQVTFEPKSWRASENDIYYANTGYNPLTDNTLRLAQRENTREQKTYGAYVGGPIIKDKLFVYLAGEMIENDRGYVNGFRTGTSNAQNGWRDDEREIARYMGKIDWNITDNHRLELTALGDNPKRTYEDSGYDYATRTRNGVVTSTATRRNVDDNGGRTAMLRYIGNLTDDLTLTALYGRSELKHENAFSNYQADIFSTTSSPENRAPGFTYANPQAITGNILAPDAKDKVDSGRLDLEYRIGDHNLRAGYDRTDVESLNAGVFKAGGGTWAYFRTANPNRPIGVSGGTVPATASGGGLGTQGYYVSKRLFSTVTDSYAEQSAFYVEDRWQATKNLLLTIGVRSESFKNQNESKVTFLDMDNQIQPRLAAAWDVNGDGQTKLFATLGRYSVPIPTHISVRGAGRSTYTDQYFTYTGVDANGAPTGLVQLTEPLSGNNEFGQDKVIATLAALDMKPAYQDEVTIGLERAITPRLTFGAKATYRELKETIDDFCDVRPFERYAEANGIEITNPYWGNTCQTFNPGRNNTFMVDYSGDPANLTKVSLTAADQGFVKPKRTYAAVDLFLEHPYRNGFYGKVNYTWSRNKGNTEGQVRSDNGQADVAVTSTWDYPELMEGAYGLLPNDRKHQIKAFGFYEVTPEVSVGGNVLLAAGRPRSCIGTSANPGDSPNYANQSFWCGGAEVPQNQIVQRGTVGNLPWDKRLDLNVAYRPGLLKGLQLRLDVFNVTNEQVTQNVTEAYNSGDAVSPLYGTPLSLTPPRYARISVSYDHKF</sequence>
<name>K9DBM6_9BURK</name>
<keyword evidence="9" id="KW-0732">Signal</keyword>
<evidence type="ECO:0000256" key="8">
    <source>
        <dbReference type="ARBA" id="ARBA00023237"/>
    </source>
</evidence>
<dbReference type="InterPro" id="IPR036942">
    <property type="entry name" value="Beta-barrel_TonB_sf"/>
</dbReference>
<evidence type="ECO:0000256" key="5">
    <source>
        <dbReference type="ARBA" id="ARBA00022692"/>
    </source>
</evidence>
<evidence type="ECO:0000313" key="11">
    <source>
        <dbReference type="EMBL" id="EKU81643.1"/>
    </source>
</evidence>
<keyword evidence="12" id="KW-1185">Reference proteome</keyword>
<feature type="domain" description="TonB-dependent transporter Oar-like beta-barrel" evidence="10">
    <location>
        <begin position="603"/>
        <end position="879"/>
    </location>
</feature>
<comment type="subcellular location">
    <subcellularLocation>
        <location evidence="1">Cell outer membrane</location>
        <topology evidence="1">Multi-pass membrane protein</topology>
    </subcellularLocation>
</comment>